<keyword evidence="1" id="KW-0472">Membrane</keyword>
<dbReference type="Pfam" id="PF07698">
    <property type="entry name" value="7TM-7TMR_HD"/>
    <property type="match status" value="1"/>
</dbReference>
<dbReference type="PANTHER" id="PTHR36442">
    <property type="entry name" value="CYCLIC-DI-AMP PHOSPHODIESTERASE PGPH"/>
    <property type="match status" value="1"/>
</dbReference>
<protein>
    <recommendedName>
        <fullName evidence="6">Metal-dependent phosphohydrolase 7TM intracellular domain-containing protein</fullName>
    </recommendedName>
</protein>
<dbReference type="InterPro" id="IPR052722">
    <property type="entry name" value="PgpH_phosphodiesterase"/>
</dbReference>
<evidence type="ECO:0000313" key="4">
    <source>
        <dbReference type="EMBL" id="HAV91946.1"/>
    </source>
</evidence>
<organism evidence="4 5">
    <name type="scientific">candidate division WOR-3 bacterium</name>
    <dbReference type="NCBI Taxonomy" id="2052148"/>
    <lineage>
        <taxon>Bacteria</taxon>
        <taxon>Bacteria division WOR-3</taxon>
    </lineage>
</organism>
<feature type="transmembrane region" description="Helical" evidence="1">
    <location>
        <begin position="329"/>
        <end position="346"/>
    </location>
</feature>
<feature type="transmembrane region" description="Helical" evidence="1">
    <location>
        <begin position="20"/>
        <end position="40"/>
    </location>
</feature>
<feature type="transmembrane region" description="Helical" evidence="1">
    <location>
        <begin position="353"/>
        <end position="379"/>
    </location>
</feature>
<dbReference type="Pfam" id="PF07697">
    <property type="entry name" value="7TMR-HDED"/>
    <property type="match status" value="1"/>
</dbReference>
<dbReference type="EMBL" id="DMZY01000062">
    <property type="protein sequence ID" value="HAV91946.1"/>
    <property type="molecule type" value="Genomic_DNA"/>
</dbReference>
<evidence type="ECO:0000259" key="3">
    <source>
        <dbReference type="Pfam" id="PF07698"/>
    </source>
</evidence>
<dbReference type="PANTHER" id="PTHR36442:SF1">
    <property type="entry name" value="CYCLIC-DI-AMP PHOSPHODIESTERASE PGPH"/>
    <property type="match status" value="1"/>
</dbReference>
<dbReference type="AlphaFoldDB" id="A0A350H8T0"/>
<keyword evidence="1" id="KW-0812">Transmembrane</keyword>
<feature type="transmembrane region" description="Helical" evidence="1">
    <location>
        <begin position="385"/>
        <end position="406"/>
    </location>
</feature>
<feature type="transmembrane region" description="Helical" evidence="1">
    <location>
        <begin position="451"/>
        <end position="471"/>
    </location>
</feature>
<evidence type="ECO:0008006" key="6">
    <source>
        <dbReference type="Google" id="ProtNLM"/>
    </source>
</evidence>
<feature type="transmembrane region" description="Helical" evidence="1">
    <location>
        <begin position="296"/>
        <end position="314"/>
    </location>
</feature>
<dbReference type="InterPro" id="IPR011621">
    <property type="entry name" value="Metal-dep_PHydrolase_7TM_intra"/>
</dbReference>
<evidence type="ECO:0000259" key="2">
    <source>
        <dbReference type="Pfam" id="PF07697"/>
    </source>
</evidence>
<feature type="domain" description="Metal-dependent phosphohydrolase 7TM intracellular" evidence="3">
    <location>
        <begin position="302"/>
        <end position="469"/>
    </location>
</feature>
<evidence type="ECO:0000256" key="1">
    <source>
        <dbReference type="SAM" id="Phobius"/>
    </source>
</evidence>
<dbReference type="InterPro" id="IPR011624">
    <property type="entry name" value="Metal-dep_PHydrolase_7TM_extra"/>
</dbReference>
<feature type="domain" description="Metal-dependent phosphohydrolase 7TM extracellular" evidence="2">
    <location>
        <begin position="46"/>
        <end position="280"/>
    </location>
</feature>
<feature type="transmembrane region" description="Helical" evidence="1">
    <location>
        <begin position="418"/>
        <end position="439"/>
    </location>
</feature>
<keyword evidence="1" id="KW-1133">Transmembrane helix</keyword>
<gene>
    <name evidence="4" type="ORF">DCW38_02050</name>
</gene>
<dbReference type="Proteomes" id="UP000264062">
    <property type="component" value="Unassembled WGS sequence"/>
</dbReference>
<comment type="caution">
    <text evidence="4">The sequence shown here is derived from an EMBL/GenBank/DDBJ whole genome shotgun (WGS) entry which is preliminary data.</text>
</comment>
<feature type="non-terminal residue" evidence="4">
    <location>
        <position position="472"/>
    </location>
</feature>
<name>A0A350H8T0_UNCW3</name>
<proteinExistence type="predicted"/>
<evidence type="ECO:0000313" key="5">
    <source>
        <dbReference type="Proteomes" id="UP000264062"/>
    </source>
</evidence>
<sequence>MRILIFLRDKTKEHLLDISILLLSIILFNIFFPYSVYTIPNLKKRDIASRDIIAPITFDLLKNANTLKMERQAAYDNVPPVLIYDETITQKILSDIRGLSILLDSLKGNLWKQENKKKALSDSYPSLSKELVEILFSEKSKTVVGYSNTALKEILSKGVITDKVGIPFGRDKKIILEKGGNEIGVSENDIFDINEAMHFIKQDITSKYSSNSYLLKYSLELIQSFLKPNLSVDIAETSFRREKARNEVPQKIGVVLKGEIIVRANEIVDDAIEDKLNSLHTYMSPKQNTFDKALKFLVKNMIFFIIFFLYILFINSQFKKLNIRKRDKIFISAVFISNLLVYGLFYQFAHIEYLLPVLLSSVLLSLLYSRTFALVSVLFNLSALILYSGLRMHGLLALLVSSVYAIFLIRERGSRKHFASVIVGIGFVNGIFAFFIELYRDSTFGQASVSATYGFMNGVISVIFVTAVIQLL</sequence>
<accession>A0A350H8T0</accession>
<reference evidence="4 5" key="1">
    <citation type="journal article" date="2018" name="Nat. Biotechnol.">
        <title>A standardized bacterial taxonomy based on genome phylogeny substantially revises the tree of life.</title>
        <authorList>
            <person name="Parks D.H."/>
            <person name="Chuvochina M."/>
            <person name="Waite D.W."/>
            <person name="Rinke C."/>
            <person name="Skarshewski A."/>
            <person name="Chaumeil P.A."/>
            <person name="Hugenholtz P."/>
        </authorList>
    </citation>
    <scope>NUCLEOTIDE SEQUENCE [LARGE SCALE GENOMIC DNA]</scope>
    <source>
        <strain evidence="4">UBA9956</strain>
    </source>
</reference>